<protein>
    <submittedName>
        <fullName evidence="1">Uncharacterized protein</fullName>
    </submittedName>
</protein>
<evidence type="ECO:0000313" key="1">
    <source>
        <dbReference type="EMBL" id="EJD74092.1"/>
    </source>
</evidence>
<accession>A0A1S0UEJ3</accession>
<reference evidence="1" key="1">
    <citation type="submission" date="2012-04" db="EMBL/GenBank/DDBJ databases">
        <title>The Genome Sequence of Loa loa.</title>
        <authorList>
            <consortium name="The Broad Institute Genome Sequencing Platform"/>
            <consortium name="Broad Institute Genome Sequencing Center for Infectious Disease"/>
            <person name="Nutman T.B."/>
            <person name="Fink D.L."/>
            <person name="Russ C."/>
            <person name="Young S."/>
            <person name="Zeng Q."/>
            <person name="Gargeya S."/>
            <person name="Alvarado L."/>
            <person name="Berlin A."/>
            <person name="Chapman S.B."/>
            <person name="Chen Z."/>
            <person name="Freedman E."/>
            <person name="Gellesch M."/>
            <person name="Goldberg J."/>
            <person name="Griggs A."/>
            <person name="Gujja S."/>
            <person name="Heilman E.R."/>
            <person name="Heiman D."/>
            <person name="Howarth C."/>
            <person name="Mehta T."/>
            <person name="Neiman D."/>
            <person name="Pearson M."/>
            <person name="Roberts A."/>
            <person name="Saif S."/>
            <person name="Shea T."/>
            <person name="Shenoy N."/>
            <person name="Sisk P."/>
            <person name="Stolte C."/>
            <person name="Sykes S."/>
            <person name="White J."/>
            <person name="Yandava C."/>
            <person name="Haas B."/>
            <person name="Henn M.R."/>
            <person name="Nusbaum C."/>
            <person name="Birren B."/>
        </authorList>
    </citation>
    <scope>NUCLEOTIDE SEQUENCE [LARGE SCALE GENOMIC DNA]</scope>
</reference>
<dbReference type="GeneID" id="31251962"/>
<organism evidence="1">
    <name type="scientific">Loa loa</name>
    <name type="common">Eye worm</name>
    <name type="synonym">Filaria loa</name>
    <dbReference type="NCBI Taxonomy" id="7209"/>
    <lineage>
        <taxon>Eukaryota</taxon>
        <taxon>Metazoa</taxon>
        <taxon>Ecdysozoa</taxon>
        <taxon>Nematoda</taxon>
        <taxon>Chromadorea</taxon>
        <taxon>Rhabditida</taxon>
        <taxon>Spirurina</taxon>
        <taxon>Spiruromorpha</taxon>
        <taxon>Filarioidea</taxon>
        <taxon>Onchocercidae</taxon>
        <taxon>Loa</taxon>
    </lineage>
</organism>
<dbReference type="EMBL" id="JH712421">
    <property type="protein sequence ID" value="EJD74092.1"/>
    <property type="molecule type" value="Genomic_DNA"/>
</dbReference>
<gene>
    <name evidence="1" type="ORF">LOAG_18544</name>
</gene>
<proteinExistence type="predicted"/>
<dbReference type="InParanoid" id="A0A1S0UEJ3"/>
<dbReference type="KEGG" id="loa:LOAG_18544"/>
<sequence length="50" mass="5862">MNFSVSYDTFDPSKISRLINYTLPGFLRPLRPLSPAATRIHGRTRREQQR</sequence>
<dbReference type="AlphaFoldDB" id="A0A1S0UEJ3"/>
<dbReference type="RefSeq" id="XP_020305031.1">
    <property type="nucleotide sequence ID" value="XM_020451207.1"/>
</dbReference>
<name>A0A1S0UEJ3_LOALO</name>
<dbReference type="CTD" id="31251962"/>